<evidence type="ECO:0000313" key="2">
    <source>
        <dbReference type="Proteomes" id="UP000886885"/>
    </source>
</evidence>
<sequence>MICMEKQEEKSNLAWGRCLLLLLVCHEDGGPRWSCWLSTAATGEEMHDLRGKARREEATWPVGGACCYCWSVVRMVVHGEAASDPLQAEKQR</sequence>
<proteinExistence type="predicted"/>
<organism evidence="1 2">
    <name type="scientific">Populus tomentosa</name>
    <name type="common">Chinese white poplar</name>
    <dbReference type="NCBI Taxonomy" id="118781"/>
    <lineage>
        <taxon>Eukaryota</taxon>
        <taxon>Viridiplantae</taxon>
        <taxon>Streptophyta</taxon>
        <taxon>Embryophyta</taxon>
        <taxon>Tracheophyta</taxon>
        <taxon>Spermatophyta</taxon>
        <taxon>Magnoliopsida</taxon>
        <taxon>eudicotyledons</taxon>
        <taxon>Gunneridae</taxon>
        <taxon>Pentapetalae</taxon>
        <taxon>rosids</taxon>
        <taxon>fabids</taxon>
        <taxon>Malpighiales</taxon>
        <taxon>Salicaceae</taxon>
        <taxon>Saliceae</taxon>
        <taxon>Populus</taxon>
    </lineage>
</organism>
<dbReference type="EMBL" id="JAAWWB010000005">
    <property type="protein sequence ID" value="KAG6781910.1"/>
    <property type="molecule type" value="Genomic_DNA"/>
</dbReference>
<dbReference type="Proteomes" id="UP000886885">
    <property type="component" value="Chromosome 3A"/>
</dbReference>
<name>A0A8X8D8K6_POPTO</name>
<accession>A0A8X8D8K6</accession>
<dbReference type="AlphaFoldDB" id="A0A8X8D8K6"/>
<reference evidence="1" key="1">
    <citation type="journal article" date="2020" name="bioRxiv">
        <title>Hybrid origin of Populus tomentosa Carr. identified through genome sequencing and phylogenomic analysis.</title>
        <authorList>
            <person name="An X."/>
            <person name="Gao K."/>
            <person name="Chen Z."/>
            <person name="Li J."/>
            <person name="Yang X."/>
            <person name="Yang X."/>
            <person name="Zhou J."/>
            <person name="Guo T."/>
            <person name="Zhao T."/>
            <person name="Huang S."/>
            <person name="Miao D."/>
            <person name="Khan W.U."/>
            <person name="Rao P."/>
            <person name="Ye M."/>
            <person name="Lei B."/>
            <person name="Liao W."/>
            <person name="Wang J."/>
            <person name="Ji L."/>
            <person name="Li Y."/>
            <person name="Guo B."/>
            <person name="Mustafa N.S."/>
            <person name="Li S."/>
            <person name="Yun Q."/>
            <person name="Keller S.R."/>
            <person name="Mao J."/>
            <person name="Zhang R."/>
            <person name="Strauss S.H."/>
        </authorList>
    </citation>
    <scope>NUCLEOTIDE SEQUENCE</scope>
    <source>
        <strain evidence="1">GM15</strain>
        <tissue evidence="1">Leaf</tissue>
    </source>
</reference>
<keyword evidence="2" id="KW-1185">Reference proteome</keyword>
<protein>
    <submittedName>
        <fullName evidence="1">Uncharacterized protein</fullName>
    </submittedName>
</protein>
<evidence type="ECO:0000313" key="1">
    <source>
        <dbReference type="EMBL" id="KAG6781910.1"/>
    </source>
</evidence>
<comment type="caution">
    <text evidence="1">The sequence shown here is derived from an EMBL/GenBank/DDBJ whole genome shotgun (WGS) entry which is preliminary data.</text>
</comment>
<gene>
    <name evidence="1" type="ORF">POTOM_011295</name>
</gene>